<reference evidence="14" key="1">
    <citation type="journal article" date="2002" name="Science">
        <title>The draft genome of Ciona intestinalis: insights into chordate and vertebrate origins.</title>
        <authorList>
            <person name="Dehal P."/>
            <person name="Satou Y."/>
            <person name="Campbell R.K."/>
            <person name="Chapman J."/>
            <person name="Degnan B."/>
            <person name="De Tomaso A."/>
            <person name="Davidson B."/>
            <person name="Di Gregorio A."/>
            <person name="Gelpke M."/>
            <person name="Goodstein D.M."/>
            <person name="Harafuji N."/>
            <person name="Hastings K.E."/>
            <person name="Ho I."/>
            <person name="Hotta K."/>
            <person name="Huang W."/>
            <person name="Kawashima T."/>
            <person name="Lemaire P."/>
            <person name="Martinez D."/>
            <person name="Meinertzhagen I.A."/>
            <person name="Necula S."/>
            <person name="Nonaka M."/>
            <person name="Putnam N."/>
            <person name="Rash S."/>
            <person name="Saiga H."/>
            <person name="Satake M."/>
            <person name="Terry A."/>
            <person name="Yamada L."/>
            <person name="Wang H.G."/>
            <person name="Awazu S."/>
            <person name="Azumi K."/>
            <person name="Boore J."/>
            <person name="Branno M."/>
            <person name="Chin-Bow S."/>
            <person name="DeSantis R."/>
            <person name="Doyle S."/>
            <person name="Francino P."/>
            <person name="Keys D.N."/>
            <person name="Haga S."/>
            <person name="Hayashi H."/>
            <person name="Hino K."/>
            <person name="Imai K.S."/>
            <person name="Inaba K."/>
            <person name="Kano S."/>
            <person name="Kobayashi K."/>
            <person name="Kobayashi M."/>
            <person name="Lee B.I."/>
            <person name="Makabe K.W."/>
            <person name="Manohar C."/>
            <person name="Matassi G."/>
            <person name="Medina M."/>
            <person name="Mochizuki Y."/>
            <person name="Mount S."/>
            <person name="Morishita T."/>
            <person name="Miura S."/>
            <person name="Nakayama A."/>
            <person name="Nishizaka S."/>
            <person name="Nomoto H."/>
            <person name="Ohta F."/>
            <person name="Oishi K."/>
            <person name="Rigoutsos I."/>
            <person name="Sano M."/>
            <person name="Sasaki A."/>
            <person name="Sasakura Y."/>
            <person name="Shoguchi E."/>
            <person name="Shin-i T."/>
            <person name="Spagnuolo A."/>
            <person name="Stainier D."/>
            <person name="Suzuki M.M."/>
            <person name="Tassy O."/>
            <person name="Takatori N."/>
            <person name="Tokuoka M."/>
            <person name="Yagi K."/>
            <person name="Yoshizaki F."/>
            <person name="Wada S."/>
            <person name="Zhang C."/>
            <person name="Hyatt P.D."/>
            <person name="Larimer F."/>
            <person name="Detter C."/>
            <person name="Doggett N."/>
            <person name="Glavina T."/>
            <person name="Hawkins T."/>
            <person name="Richardson P."/>
            <person name="Lucas S."/>
            <person name="Kohara Y."/>
            <person name="Levine M."/>
            <person name="Satoh N."/>
            <person name="Rokhsar D.S."/>
        </authorList>
    </citation>
    <scope>NUCLEOTIDE SEQUENCE [LARGE SCALE GENOMIC DNA]</scope>
</reference>
<reference evidence="13" key="4">
    <citation type="submission" date="2025-09" db="UniProtKB">
        <authorList>
            <consortium name="Ensembl"/>
        </authorList>
    </citation>
    <scope>IDENTIFICATION</scope>
</reference>
<dbReference type="Proteomes" id="UP000008144">
    <property type="component" value="Chromosome 2"/>
</dbReference>
<dbReference type="STRING" id="7719.ENSCINP00000021832"/>
<comment type="function">
    <text evidence="8">Catalyzes the first and rate-limiting step of polyamine biosynthesis that converts ornithine into putrescine, which is the precursor for the polyamines, spermidine and spermine. Polyamines are essential for cell proliferation and are implicated in cellular processes, ranging from DNA replication to apoptosis.</text>
</comment>
<dbReference type="CDD" id="cd00622">
    <property type="entry name" value="PLPDE_III_ODC"/>
    <property type="match status" value="1"/>
</dbReference>
<evidence type="ECO:0000256" key="4">
    <source>
        <dbReference type="ARBA" id="ARBA00023115"/>
    </source>
</evidence>
<dbReference type="FunFam" id="2.40.37.10:FF:000038">
    <property type="entry name" value="Uncharacterized protein"/>
    <property type="match status" value="1"/>
</dbReference>
<evidence type="ECO:0000256" key="3">
    <source>
        <dbReference type="ARBA" id="ARBA00022898"/>
    </source>
</evidence>
<dbReference type="OMA" id="WINDGIH"/>
<feature type="modified residue" description="N6-(pyridoxal phosphate)lysine" evidence="11">
    <location>
        <position position="33"/>
    </location>
</feature>
<comment type="catalytic activity">
    <reaction evidence="10">
        <text>L-ornithine + H(+) = putrescine + CO2</text>
        <dbReference type="Rhea" id="RHEA:22964"/>
        <dbReference type="ChEBI" id="CHEBI:15378"/>
        <dbReference type="ChEBI" id="CHEBI:16526"/>
        <dbReference type="ChEBI" id="CHEBI:46911"/>
        <dbReference type="ChEBI" id="CHEBI:326268"/>
        <dbReference type="EC" id="4.1.1.17"/>
    </reaction>
</comment>
<dbReference type="InterPro" id="IPR022653">
    <property type="entry name" value="De-COase2_pyr-phos_BS"/>
</dbReference>
<dbReference type="InterPro" id="IPR022657">
    <property type="entry name" value="De-COase2_CS"/>
</dbReference>
<sequence>DGSFYIGDLNRVFLRHQQWKEVLPRVELFYAIKCCPLMPVIRLLAALGTGFDCASQNEIESVISIGVDPAKIIYALPCKPASQLQHARTRKVSLMTFDNEDELHKIQKYFPDARLVLRLLPDETGATFKMGSKFGCTLEEGKKLLVHAKKLDLNVIGLSFFVGDDCKSSIGMRLNLENSRKMFDFASSIGINMDLIDIGGGFPGNDKDQKLFLQIANDTRDTLDKLFPSECGVRIIAEPGRYFVESSFSIATSIVGKKQSEGIWCRIVFNAETTDIIFYYTNESIYLAFWKTFLKAGKYTPIVLKTKRFSDKAVHDTIIYGTTCDGTDIIAQNVALPELDLEDWLIWDDMGAYTVLCKFGFNGVMTTKAFYFVQEGAW</sequence>
<dbReference type="FunCoup" id="F7AWP0">
    <property type="interactions" value="1"/>
</dbReference>
<dbReference type="Gene3D" id="3.20.20.10">
    <property type="entry name" value="Alanine racemase"/>
    <property type="match status" value="1"/>
</dbReference>
<dbReference type="InParanoid" id="F7AWP0"/>
<dbReference type="PRINTS" id="PR01179">
    <property type="entry name" value="ODADCRBXLASE"/>
</dbReference>
<dbReference type="PROSITE" id="PS00878">
    <property type="entry name" value="ODR_DC_2_1"/>
    <property type="match status" value="1"/>
</dbReference>
<dbReference type="AlphaFoldDB" id="F7AWP0"/>
<evidence type="ECO:0000256" key="5">
    <source>
        <dbReference type="ARBA" id="ARBA00023239"/>
    </source>
</evidence>
<dbReference type="Ensembl" id="ENSCINT00000022078.2">
    <property type="protein sequence ID" value="ENSCINP00000021832.2"/>
    <property type="gene ID" value="ENSCING00000011423.2"/>
</dbReference>
<comment type="subunit">
    <text evidence="9">Homodimer. Only the dimer is catalytically active, as the active sites are constructed of residues from both monomers.</text>
</comment>
<dbReference type="SUPFAM" id="SSF50621">
    <property type="entry name" value="Alanine racemase C-terminal domain-like"/>
    <property type="match status" value="1"/>
</dbReference>
<dbReference type="InterPro" id="IPR009006">
    <property type="entry name" value="Ala_racemase/Decarboxylase_C"/>
</dbReference>
<organism evidence="13 14">
    <name type="scientific">Ciona intestinalis</name>
    <name type="common">Transparent sea squirt</name>
    <name type="synonym">Ascidia intestinalis</name>
    <dbReference type="NCBI Taxonomy" id="7719"/>
    <lineage>
        <taxon>Eukaryota</taxon>
        <taxon>Metazoa</taxon>
        <taxon>Chordata</taxon>
        <taxon>Tunicata</taxon>
        <taxon>Ascidiacea</taxon>
        <taxon>Phlebobranchia</taxon>
        <taxon>Cionidae</taxon>
        <taxon>Ciona</taxon>
    </lineage>
</organism>
<keyword evidence="3 11" id="KW-0663">Pyridoxal phosphate</keyword>
<dbReference type="HOGENOM" id="CLU_026444_1_1_1"/>
<evidence type="ECO:0000313" key="14">
    <source>
        <dbReference type="Proteomes" id="UP000008144"/>
    </source>
</evidence>
<reference evidence="13" key="2">
    <citation type="journal article" date="2008" name="Genome Biol.">
        <title>Improved genome assembly and evidence-based global gene model set for the chordate Ciona intestinalis: new insight into intron and operon populations.</title>
        <authorList>
            <person name="Satou Y."/>
            <person name="Mineta K."/>
            <person name="Ogasawara M."/>
            <person name="Sasakura Y."/>
            <person name="Shoguchi E."/>
            <person name="Ueno K."/>
            <person name="Yamada L."/>
            <person name="Matsumoto J."/>
            <person name="Wasserscheid J."/>
            <person name="Dewar K."/>
            <person name="Wiley G.B."/>
            <person name="Macmil S.L."/>
            <person name="Roe B.A."/>
            <person name="Zeller R.W."/>
            <person name="Hastings K.E."/>
            <person name="Lemaire P."/>
            <person name="Lindquist E."/>
            <person name="Endo T."/>
            <person name="Hotta K."/>
            <person name="Inaba K."/>
        </authorList>
    </citation>
    <scope>NUCLEOTIDE SEQUENCE [LARGE SCALE GENOMIC DNA]</scope>
    <source>
        <strain evidence="13">wild type</strain>
    </source>
</reference>
<dbReference type="InterPro" id="IPR000183">
    <property type="entry name" value="Orn/DAP/Arg_de-COase"/>
</dbReference>
<feature type="domain" description="Orn/DAP/Arg decarboxylase 2 N-terminal" evidence="12">
    <location>
        <begin position="11"/>
        <end position="244"/>
    </location>
</feature>
<evidence type="ECO:0000256" key="9">
    <source>
        <dbReference type="ARBA" id="ARBA00046672"/>
    </source>
</evidence>
<evidence type="ECO:0000259" key="12">
    <source>
        <dbReference type="Pfam" id="PF02784"/>
    </source>
</evidence>
<dbReference type="InterPro" id="IPR002433">
    <property type="entry name" value="Orn_de-COase"/>
</dbReference>
<dbReference type="Gene3D" id="2.40.37.10">
    <property type="entry name" value="Lyase, Ornithine Decarboxylase, Chain A, domain 1"/>
    <property type="match status" value="1"/>
</dbReference>
<evidence type="ECO:0000256" key="1">
    <source>
        <dbReference type="ARBA" id="ARBA00001933"/>
    </source>
</evidence>
<dbReference type="FunFam" id="3.20.20.10:FF:000005">
    <property type="entry name" value="Ornithine decarboxylase"/>
    <property type="match status" value="1"/>
</dbReference>
<comment type="cofactor">
    <cofactor evidence="1 11">
        <name>pyridoxal 5'-phosphate</name>
        <dbReference type="ChEBI" id="CHEBI:597326"/>
    </cofactor>
</comment>
<evidence type="ECO:0000256" key="6">
    <source>
        <dbReference type="ARBA" id="ARBA00034115"/>
    </source>
</evidence>
<evidence type="ECO:0000313" key="13">
    <source>
        <dbReference type="Ensembl" id="ENSCINP00000021832.2"/>
    </source>
</evidence>
<dbReference type="GO" id="GO:0004586">
    <property type="term" value="F:ornithine decarboxylase activity"/>
    <property type="evidence" value="ECO:0000318"/>
    <property type="project" value="GO_Central"/>
</dbReference>
<evidence type="ECO:0000256" key="7">
    <source>
        <dbReference type="ARBA" id="ARBA00034138"/>
    </source>
</evidence>
<dbReference type="PANTHER" id="PTHR11482:SF6">
    <property type="entry name" value="ORNITHINE DECARBOXYLASE 1-RELATED"/>
    <property type="match status" value="1"/>
</dbReference>
<protein>
    <recommendedName>
        <fullName evidence="7">ornithine decarboxylase</fullName>
        <ecNumber evidence="7">4.1.1.17</ecNumber>
    </recommendedName>
</protein>
<dbReference type="SUPFAM" id="SSF51419">
    <property type="entry name" value="PLP-binding barrel"/>
    <property type="match status" value="1"/>
</dbReference>
<dbReference type="GeneTree" id="ENSGT00950000182995"/>
<dbReference type="PROSITE" id="PS00879">
    <property type="entry name" value="ODR_DC_2_2"/>
    <property type="match status" value="1"/>
</dbReference>
<comment type="pathway">
    <text evidence="6">Amine and polyamine biosynthesis; putrescine biosynthesis via L-ornithine pathway; putrescine from L-ornithine: step 1/1.</text>
</comment>
<proteinExistence type="inferred from homology"/>
<name>F7AWP0_CIOIN</name>
<dbReference type="InterPro" id="IPR022644">
    <property type="entry name" value="De-COase2_N"/>
</dbReference>
<reference evidence="13" key="3">
    <citation type="submission" date="2025-08" db="UniProtKB">
        <authorList>
            <consortium name="Ensembl"/>
        </authorList>
    </citation>
    <scope>IDENTIFICATION</scope>
</reference>
<evidence type="ECO:0000256" key="2">
    <source>
        <dbReference type="ARBA" id="ARBA00008872"/>
    </source>
</evidence>
<dbReference type="Pfam" id="PF02784">
    <property type="entry name" value="Orn_Arg_deC_N"/>
    <property type="match status" value="1"/>
</dbReference>
<dbReference type="InterPro" id="IPR029066">
    <property type="entry name" value="PLP-binding_barrel"/>
</dbReference>
<evidence type="ECO:0000256" key="10">
    <source>
        <dbReference type="ARBA" id="ARBA00049127"/>
    </source>
</evidence>
<evidence type="ECO:0000256" key="11">
    <source>
        <dbReference type="PIRSR" id="PIRSR600183-50"/>
    </source>
</evidence>
<keyword evidence="4" id="KW-0620">Polyamine biosynthesis</keyword>
<dbReference type="GO" id="GO:0033387">
    <property type="term" value="P:putrescine biosynthetic process from arginine, via ornithine"/>
    <property type="evidence" value="ECO:0000318"/>
    <property type="project" value="GO_Central"/>
</dbReference>
<dbReference type="GO" id="GO:0005737">
    <property type="term" value="C:cytoplasm"/>
    <property type="evidence" value="ECO:0000318"/>
    <property type="project" value="GO_Central"/>
</dbReference>
<evidence type="ECO:0000256" key="8">
    <source>
        <dbReference type="ARBA" id="ARBA00037173"/>
    </source>
</evidence>
<keyword evidence="5" id="KW-0456">Lyase</keyword>
<dbReference type="PRINTS" id="PR01182">
    <property type="entry name" value="ORNDCRBXLASE"/>
</dbReference>
<keyword evidence="14" id="KW-1185">Reference proteome</keyword>
<dbReference type="EMBL" id="EAAA01001491">
    <property type="status" value="NOT_ANNOTATED_CDS"/>
    <property type="molecule type" value="Genomic_DNA"/>
</dbReference>
<comment type="similarity">
    <text evidence="2">Belongs to the Orn/Lys/Arg decarboxylase class-II family.</text>
</comment>
<dbReference type="EC" id="4.1.1.17" evidence="7"/>
<dbReference type="PANTHER" id="PTHR11482">
    <property type="entry name" value="ARGININE/DIAMINOPIMELATE/ORNITHINE DECARBOXYLASE"/>
    <property type="match status" value="1"/>
</dbReference>
<accession>F7AWP0</accession>
<feature type="active site" description="Proton donor" evidence="11">
    <location>
        <position position="324"/>
    </location>
</feature>